<feature type="region of interest" description="Disordered" evidence="1">
    <location>
        <begin position="1"/>
        <end position="136"/>
    </location>
</feature>
<evidence type="ECO:0000256" key="1">
    <source>
        <dbReference type="SAM" id="MobiDB-lite"/>
    </source>
</evidence>
<evidence type="ECO:0000313" key="3">
    <source>
        <dbReference type="Proteomes" id="UP000799753"/>
    </source>
</evidence>
<name>A0A6A6SJP9_9PLEO</name>
<organism evidence="2 3">
    <name type="scientific">Massarina eburnea CBS 473.64</name>
    <dbReference type="NCBI Taxonomy" id="1395130"/>
    <lineage>
        <taxon>Eukaryota</taxon>
        <taxon>Fungi</taxon>
        <taxon>Dikarya</taxon>
        <taxon>Ascomycota</taxon>
        <taxon>Pezizomycotina</taxon>
        <taxon>Dothideomycetes</taxon>
        <taxon>Pleosporomycetidae</taxon>
        <taxon>Pleosporales</taxon>
        <taxon>Massarineae</taxon>
        <taxon>Massarinaceae</taxon>
        <taxon>Massarina</taxon>
    </lineage>
</organism>
<dbReference type="Proteomes" id="UP000799753">
    <property type="component" value="Unassembled WGS sequence"/>
</dbReference>
<feature type="compositionally biased region" description="Basic and acidic residues" evidence="1">
    <location>
        <begin position="57"/>
        <end position="92"/>
    </location>
</feature>
<feature type="compositionally biased region" description="Polar residues" evidence="1">
    <location>
        <begin position="9"/>
        <end position="24"/>
    </location>
</feature>
<proteinExistence type="predicted"/>
<feature type="compositionally biased region" description="Low complexity" evidence="1">
    <location>
        <begin position="120"/>
        <end position="132"/>
    </location>
</feature>
<evidence type="ECO:0000313" key="2">
    <source>
        <dbReference type="EMBL" id="KAF2646618.1"/>
    </source>
</evidence>
<accession>A0A6A6SJP9</accession>
<gene>
    <name evidence="2" type="ORF">P280DRAFT_475474</name>
</gene>
<sequence length="168" mass="18551">MDTAFLGSTVEQSWFEQEGSSQASAPLLYPDNLELWEPNFGDWDHEATPARRGLPRGARDSAQRKRKGEDQKAMMQKAEEEWRASHPCEEPPKKKKGRPAGTKTGKGVSERARKKRMQQAEAEAATATAAATMQPGQRLAPEATIGVGLEQHPAAQQTVQNGQYFCPF</sequence>
<dbReference type="EMBL" id="MU006776">
    <property type="protein sequence ID" value="KAF2646618.1"/>
    <property type="molecule type" value="Genomic_DNA"/>
</dbReference>
<keyword evidence="3" id="KW-1185">Reference proteome</keyword>
<protein>
    <submittedName>
        <fullName evidence="2">Uncharacterized protein</fullName>
    </submittedName>
</protein>
<reference evidence="2" key="1">
    <citation type="journal article" date="2020" name="Stud. Mycol.">
        <title>101 Dothideomycetes genomes: a test case for predicting lifestyles and emergence of pathogens.</title>
        <authorList>
            <person name="Haridas S."/>
            <person name="Albert R."/>
            <person name="Binder M."/>
            <person name="Bloem J."/>
            <person name="Labutti K."/>
            <person name="Salamov A."/>
            <person name="Andreopoulos B."/>
            <person name="Baker S."/>
            <person name="Barry K."/>
            <person name="Bills G."/>
            <person name="Bluhm B."/>
            <person name="Cannon C."/>
            <person name="Castanera R."/>
            <person name="Culley D."/>
            <person name="Daum C."/>
            <person name="Ezra D."/>
            <person name="Gonzalez J."/>
            <person name="Henrissat B."/>
            <person name="Kuo A."/>
            <person name="Liang C."/>
            <person name="Lipzen A."/>
            <person name="Lutzoni F."/>
            <person name="Magnuson J."/>
            <person name="Mondo S."/>
            <person name="Nolan M."/>
            <person name="Ohm R."/>
            <person name="Pangilinan J."/>
            <person name="Park H.-J."/>
            <person name="Ramirez L."/>
            <person name="Alfaro M."/>
            <person name="Sun H."/>
            <person name="Tritt A."/>
            <person name="Yoshinaga Y."/>
            <person name="Zwiers L.-H."/>
            <person name="Turgeon B."/>
            <person name="Goodwin S."/>
            <person name="Spatafora J."/>
            <person name="Crous P."/>
            <person name="Grigoriev I."/>
        </authorList>
    </citation>
    <scope>NUCLEOTIDE SEQUENCE</scope>
    <source>
        <strain evidence="2">CBS 473.64</strain>
    </source>
</reference>
<dbReference type="AlphaFoldDB" id="A0A6A6SJP9"/>